<organism evidence="1 2">
    <name type="scientific">Violaceomyces palustris</name>
    <dbReference type="NCBI Taxonomy" id="1673888"/>
    <lineage>
        <taxon>Eukaryota</taxon>
        <taxon>Fungi</taxon>
        <taxon>Dikarya</taxon>
        <taxon>Basidiomycota</taxon>
        <taxon>Ustilaginomycotina</taxon>
        <taxon>Ustilaginomycetes</taxon>
        <taxon>Violaceomycetales</taxon>
        <taxon>Violaceomycetaceae</taxon>
        <taxon>Violaceomyces</taxon>
    </lineage>
</organism>
<name>A0ACD0P5I3_9BASI</name>
<accession>A0ACD0P5I3</accession>
<sequence length="579" mass="64842">MNAPAVKKVYARGLASDRITPTMLGFFNKAAASLLVQGESVRNSGRKARNDLIFSEQRLFNRTHESISSGTSSFVDGRSDSQQSGCGSHTPARKMNEKKRRRIGFGGQQTNQPTTLSRNFRSIQMDSNHPRERNRKAKSTTSSEATSASVPQRSIMSSQEDEEHHSSWRTSEHSDYSVQLKKARAFVKSSIPPVANSPTNSHTHRRKFQVFAKKHHPETRYIPTSPAIEKEECICGTGKVLIDPRPDHTFVPEQKKGKLGTRAIRSGYNLPQEGNRSNTSPECAKEEERWCRATDRPGSMLWNAAAAKRSAEKISRPSYVGLETYFNSNESLQANGWRMELEKSTLHRQPSMGLEDTHGARNSSERPTSALATLWRQGSAVEGGKQPKVGKVRRYYRQETERDDVKDDAPVRIQQESPSGSSSPLGRLIQACEIGTFPVLDQEILPGLAKGSTHVVEMEDDVLDADSIFLPDRCPTPRSLCGSSVEQERRFLYEDLVPGERLATERMASSGQLSTFPHQNRMPDEIDACQFAPYFREHPGFLIPLETPHEKLLDLRGLIAGYDEIVNYMDPIFDPACRP</sequence>
<proteinExistence type="predicted"/>
<evidence type="ECO:0000313" key="2">
    <source>
        <dbReference type="Proteomes" id="UP000245626"/>
    </source>
</evidence>
<evidence type="ECO:0000313" key="1">
    <source>
        <dbReference type="EMBL" id="PWN53365.1"/>
    </source>
</evidence>
<protein>
    <submittedName>
        <fullName evidence="1">Uncharacterized protein</fullName>
    </submittedName>
</protein>
<dbReference type="EMBL" id="KZ819729">
    <property type="protein sequence ID" value="PWN53365.1"/>
    <property type="molecule type" value="Genomic_DNA"/>
</dbReference>
<dbReference type="Proteomes" id="UP000245626">
    <property type="component" value="Unassembled WGS sequence"/>
</dbReference>
<keyword evidence="2" id="KW-1185">Reference proteome</keyword>
<reference evidence="1 2" key="1">
    <citation type="journal article" date="2018" name="Mol. Biol. Evol.">
        <title>Broad Genomic Sampling Reveals a Smut Pathogenic Ancestry of the Fungal Clade Ustilaginomycotina.</title>
        <authorList>
            <person name="Kijpornyongpan T."/>
            <person name="Mondo S.J."/>
            <person name="Barry K."/>
            <person name="Sandor L."/>
            <person name="Lee J."/>
            <person name="Lipzen A."/>
            <person name="Pangilinan J."/>
            <person name="LaButti K."/>
            <person name="Hainaut M."/>
            <person name="Henrissat B."/>
            <person name="Grigoriev I.V."/>
            <person name="Spatafora J.W."/>
            <person name="Aime M.C."/>
        </authorList>
    </citation>
    <scope>NUCLEOTIDE SEQUENCE [LARGE SCALE GENOMIC DNA]</scope>
    <source>
        <strain evidence="1 2">SA 807</strain>
    </source>
</reference>
<gene>
    <name evidence="1" type="ORF">IE53DRAFT_181861</name>
</gene>